<protein>
    <submittedName>
        <fullName evidence="1">Uncharacterized protein</fullName>
    </submittedName>
</protein>
<sequence length="49" mass="5171">MCASEGGVKHCQSLLLKSSVSTESSATDRCCNTLLMSPLPSREGVRGWG</sequence>
<evidence type="ECO:0000313" key="1">
    <source>
        <dbReference type="EMBL" id="GAW67284.1"/>
    </source>
</evidence>
<comment type="caution">
    <text evidence="1">The sequence shown here is derived from an EMBL/GenBank/DDBJ whole genome shotgun (WGS) entry which is preliminary data.</text>
</comment>
<proteinExistence type="predicted"/>
<name>A0ABQ0MJQ7_9BACT</name>
<gene>
    <name evidence="1" type="ORF">GPEL0_01f3031</name>
</gene>
<dbReference type="EMBL" id="BDQG01000001">
    <property type="protein sequence ID" value="GAW67284.1"/>
    <property type="molecule type" value="Genomic_DNA"/>
</dbReference>
<organism evidence="1 2">
    <name type="scientific">Geoanaerobacter pelophilus</name>
    <dbReference type="NCBI Taxonomy" id="60036"/>
    <lineage>
        <taxon>Bacteria</taxon>
        <taxon>Pseudomonadati</taxon>
        <taxon>Thermodesulfobacteriota</taxon>
        <taxon>Desulfuromonadia</taxon>
        <taxon>Geobacterales</taxon>
        <taxon>Geobacteraceae</taxon>
        <taxon>Geoanaerobacter</taxon>
    </lineage>
</organism>
<evidence type="ECO:0000313" key="2">
    <source>
        <dbReference type="Proteomes" id="UP000194153"/>
    </source>
</evidence>
<reference evidence="1 2" key="1">
    <citation type="submission" date="2017-04" db="EMBL/GenBank/DDBJ databases">
        <authorList>
            <consortium name="Geobacter pelophilus Genome Sequencing"/>
            <person name="Aoyagi T."/>
            <person name="Koike H."/>
            <person name="Hori T."/>
        </authorList>
    </citation>
    <scope>NUCLEOTIDE SEQUENCE [LARGE SCALE GENOMIC DNA]</scope>
    <source>
        <strain evidence="1 2">Drf2</strain>
    </source>
</reference>
<dbReference type="Proteomes" id="UP000194153">
    <property type="component" value="Unassembled WGS sequence"/>
</dbReference>
<reference evidence="2" key="2">
    <citation type="submission" date="2017-05" db="EMBL/GenBank/DDBJ databases">
        <title>Draft genome sequence of Geobacter pelophilus, a iron(III)-reducing bacteria.</title>
        <authorList>
            <person name="Aoyagi T."/>
            <person name="Koike H."/>
            <person name="Morita T."/>
            <person name="Sato Y."/>
            <person name="Habe H."/>
            <person name="Hori T."/>
        </authorList>
    </citation>
    <scope>NUCLEOTIDE SEQUENCE [LARGE SCALE GENOMIC DNA]</scope>
    <source>
        <strain evidence="2">Drf2</strain>
    </source>
</reference>
<keyword evidence="2" id="KW-1185">Reference proteome</keyword>
<accession>A0ABQ0MJQ7</accession>